<dbReference type="AlphaFoldDB" id="C7G1U1"/>
<dbReference type="PANTHER" id="PTHR45527:SF1">
    <property type="entry name" value="FATTY ACID SYNTHASE"/>
    <property type="match status" value="1"/>
</dbReference>
<reference evidence="2" key="1">
    <citation type="journal article" date="2009" name="J. Antibiot.">
        <title>Identification of the biosynthetic gene cluster of A-500359s in Streptomyces griseus SANK60196.</title>
        <authorList>
            <person name="Funabashi M."/>
            <person name="Nonaka K."/>
            <person name="Yada C."/>
            <person name="Hosobuchi M."/>
            <person name="Masuda N."/>
            <person name="Shibata T."/>
            <person name="Van Lanen S.G."/>
        </authorList>
    </citation>
    <scope>NUCLEOTIDE SEQUENCE</scope>
    <source>
        <strain evidence="2">SANK60196</strain>
    </source>
</reference>
<sequence length="469" mass="51277">MNEPQDDHDVDRFSADEVQDLLKGLSSQEEHQLLELLAQNGEWNHGPWLPAIAFQEEILEVANAHPHSRCAGIHQLCVLKGPVDPARLRTAWRKLQERHEALRTVFSGTGNQWRQKVTGRTSELAIRGAAIDERAMAETIGRHRAEGFDLAHGPLARAELVLGRENVHILALSWHHSVVDGYSLGVLWDDLCQAYNAPASVPQPLQQGEFTQRQSAYRSARTKEAALTIRSRYPKALERPATARPRPHNVDLGGITLSWDRDQRQALAARADEQSLTLYMLLLAAYRSALETADLLAHDAPVWSPMSGRTSSSLSRSVGLFMNLVPVFAPSEDSNAGETSIQALRQGCIEAFDRQDVPRNDLIELLPELPSASALFVLQNSSTGTSGLAGVQRTMPTPPGIPAAAPVLEFDSPVHGLFPVALSVEFTEEDSLAGVLEYDRSRIDIATAAGVAGHLSALLDKAAAGNFHW</sequence>
<dbReference type="GO" id="GO:0009239">
    <property type="term" value="P:enterobactin biosynthetic process"/>
    <property type="evidence" value="ECO:0007669"/>
    <property type="project" value="TreeGrafter"/>
</dbReference>
<dbReference type="GO" id="GO:0005829">
    <property type="term" value="C:cytosol"/>
    <property type="evidence" value="ECO:0007669"/>
    <property type="project" value="TreeGrafter"/>
</dbReference>
<dbReference type="GO" id="GO:0009366">
    <property type="term" value="C:enterobactin synthetase complex"/>
    <property type="evidence" value="ECO:0007669"/>
    <property type="project" value="TreeGrafter"/>
</dbReference>
<organism evidence="2">
    <name type="scientific">Streptomyces griseus</name>
    <dbReference type="NCBI Taxonomy" id="1911"/>
    <lineage>
        <taxon>Bacteria</taxon>
        <taxon>Bacillati</taxon>
        <taxon>Actinomycetota</taxon>
        <taxon>Actinomycetes</taxon>
        <taxon>Kitasatosporales</taxon>
        <taxon>Streptomycetaceae</taxon>
        <taxon>Streptomyces</taxon>
    </lineage>
</organism>
<dbReference type="Gene3D" id="3.30.559.30">
    <property type="entry name" value="Nonribosomal peptide synthetase, condensation domain"/>
    <property type="match status" value="1"/>
</dbReference>
<dbReference type="GO" id="GO:0047527">
    <property type="term" value="F:2,3-dihydroxybenzoate-serine ligase activity"/>
    <property type="evidence" value="ECO:0007669"/>
    <property type="project" value="TreeGrafter"/>
</dbReference>
<dbReference type="InterPro" id="IPR023213">
    <property type="entry name" value="CAT-like_dom_sf"/>
</dbReference>
<dbReference type="GO" id="GO:0031177">
    <property type="term" value="F:phosphopantetheine binding"/>
    <property type="evidence" value="ECO:0007669"/>
    <property type="project" value="TreeGrafter"/>
</dbReference>
<dbReference type="PANTHER" id="PTHR45527">
    <property type="entry name" value="NONRIBOSOMAL PEPTIDE SYNTHETASE"/>
    <property type="match status" value="1"/>
</dbReference>
<dbReference type="GO" id="GO:0043041">
    <property type="term" value="P:amino acid activation for nonribosomal peptide biosynthetic process"/>
    <property type="evidence" value="ECO:0007669"/>
    <property type="project" value="TreeGrafter"/>
</dbReference>
<dbReference type="InterPro" id="IPR001242">
    <property type="entry name" value="Condensation_dom"/>
</dbReference>
<evidence type="ECO:0000313" key="2">
    <source>
        <dbReference type="EMBL" id="BAI23335.1"/>
    </source>
</evidence>
<dbReference type="Gene3D" id="3.30.559.10">
    <property type="entry name" value="Chloramphenicol acetyltransferase-like domain"/>
    <property type="match status" value="1"/>
</dbReference>
<name>C7G1U1_STRGR</name>
<accession>C7G1U1</accession>
<feature type="domain" description="Condensation" evidence="1">
    <location>
        <begin position="53"/>
        <end position="464"/>
    </location>
</feature>
<dbReference type="Pfam" id="PF00668">
    <property type="entry name" value="Condensation"/>
    <property type="match status" value="1"/>
</dbReference>
<proteinExistence type="predicted"/>
<protein>
    <submittedName>
        <fullName evidence="2">Putative non-ribosomal peptide synthetase</fullName>
    </submittedName>
</protein>
<dbReference type="EMBL" id="AB476988">
    <property type="protein sequence ID" value="BAI23335.1"/>
    <property type="molecule type" value="Genomic_DNA"/>
</dbReference>
<evidence type="ECO:0000259" key="1">
    <source>
        <dbReference type="Pfam" id="PF00668"/>
    </source>
</evidence>
<dbReference type="SUPFAM" id="SSF52777">
    <property type="entry name" value="CoA-dependent acyltransferases"/>
    <property type="match status" value="2"/>
</dbReference>
<dbReference type="GO" id="GO:0008610">
    <property type="term" value="P:lipid biosynthetic process"/>
    <property type="evidence" value="ECO:0007669"/>
    <property type="project" value="UniProtKB-ARBA"/>
</dbReference>